<sequence length="320" mass="35944">MEYQPLDASRREIRVVTIENEPCGGASVSNGDELIKCHLTTIPLNDDPTTCAFTALSYVWGDATITQPILLGGFKFQVTTNLSGALQFTSKKTGEGLFWIDALCINQMDLAERGSQVRMMGEIYSRAKLVIAWVADSLPGAQEALDCFLWIARQPEEVVRTETAARLTSDDAGPSFRKTLSLLCSFIAHHEYWHRVWVQQEVALAREVKFVWGQEIGRELSISDLSHFANRVRDLALPPNYDDNAETGILLEDRVFKEIYTFATDRYGDVLAYRARRAELERQQFSATILESILGWTRRNHATDARDMISGISGLWGTSA</sequence>
<evidence type="ECO:0000259" key="1">
    <source>
        <dbReference type="Pfam" id="PF06985"/>
    </source>
</evidence>
<gene>
    <name evidence="2" type="ORF">QBC46DRAFT_90873</name>
</gene>
<dbReference type="PANTHER" id="PTHR24148:SF73">
    <property type="entry name" value="HET DOMAIN PROTEIN (AFU_ORTHOLOGUE AFUA_8G01020)"/>
    <property type="match status" value="1"/>
</dbReference>
<dbReference type="InterPro" id="IPR052895">
    <property type="entry name" value="HetReg/Transcr_Mod"/>
</dbReference>
<dbReference type="Proteomes" id="UP001303473">
    <property type="component" value="Unassembled WGS sequence"/>
</dbReference>
<dbReference type="AlphaFoldDB" id="A0AAN6RZ05"/>
<keyword evidence="3" id="KW-1185">Reference proteome</keyword>
<evidence type="ECO:0000313" key="3">
    <source>
        <dbReference type="Proteomes" id="UP001303473"/>
    </source>
</evidence>
<organism evidence="2 3">
    <name type="scientific">Diplogelasinospora grovesii</name>
    <dbReference type="NCBI Taxonomy" id="303347"/>
    <lineage>
        <taxon>Eukaryota</taxon>
        <taxon>Fungi</taxon>
        <taxon>Dikarya</taxon>
        <taxon>Ascomycota</taxon>
        <taxon>Pezizomycotina</taxon>
        <taxon>Sordariomycetes</taxon>
        <taxon>Sordariomycetidae</taxon>
        <taxon>Sordariales</taxon>
        <taxon>Diplogelasinosporaceae</taxon>
        <taxon>Diplogelasinospora</taxon>
    </lineage>
</organism>
<proteinExistence type="predicted"/>
<dbReference type="EMBL" id="MU854037">
    <property type="protein sequence ID" value="KAK3934023.1"/>
    <property type="molecule type" value="Genomic_DNA"/>
</dbReference>
<dbReference type="PANTHER" id="PTHR24148">
    <property type="entry name" value="ANKYRIN REPEAT DOMAIN-CONTAINING PROTEIN 39 HOMOLOG-RELATED"/>
    <property type="match status" value="1"/>
</dbReference>
<feature type="domain" description="Heterokaryon incompatibility" evidence="1">
    <location>
        <begin position="53"/>
        <end position="201"/>
    </location>
</feature>
<evidence type="ECO:0000313" key="2">
    <source>
        <dbReference type="EMBL" id="KAK3934023.1"/>
    </source>
</evidence>
<comment type="caution">
    <text evidence="2">The sequence shown here is derived from an EMBL/GenBank/DDBJ whole genome shotgun (WGS) entry which is preliminary data.</text>
</comment>
<dbReference type="Pfam" id="PF06985">
    <property type="entry name" value="HET"/>
    <property type="match status" value="1"/>
</dbReference>
<reference evidence="3" key="1">
    <citation type="journal article" date="2023" name="Mol. Phylogenet. Evol.">
        <title>Genome-scale phylogeny and comparative genomics of the fungal order Sordariales.</title>
        <authorList>
            <person name="Hensen N."/>
            <person name="Bonometti L."/>
            <person name="Westerberg I."/>
            <person name="Brannstrom I.O."/>
            <person name="Guillou S."/>
            <person name="Cros-Aarteil S."/>
            <person name="Calhoun S."/>
            <person name="Haridas S."/>
            <person name="Kuo A."/>
            <person name="Mondo S."/>
            <person name="Pangilinan J."/>
            <person name="Riley R."/>
            <person name="LaButti K."/>
            <person name="Andreopoulos B."/>
            <person name="Lipzen A."/>
            <person name="Chen C."/>
            <person name="Yan M."/>
            <person name="Daum C."/>
            <person name="Ng V."/>
            <person name="Clum A."/>
            <person name="Steindorff A."/>
            <person name="Ohm R.A."/>
            <person name="Martin F."/>
            <person name="Silar P."/>
            <person name="Natvig D.O."/>
            <person name="Lalanne C."/>
            <person name="Gautier V."/>
            <person name="Ament-Velasquez S.L."/>
            <person name="Kruys A."/>
            <person name="Hutchinson M.I."/>
            <person name="Powell A.J."/>
            <person name="Barry K."/>
            <person name="Miller A.N."/>
            <person name="Grigoriev I.V."/>
            <person name="Debuchy R."/>
            <person name="Gladieux P."/>
            <person name="Hiltunen Thoren M."/>
            <person name="Johannesson H."/>
        </authorList>
    </citation>
    <scope>NUCLEOTIDE SEQUENCE [LARGE SCALE GENOMIC DNA]</scope>
    <source>
        <strain evidence="3">CBS 340.73</strain>
    </source>
</reference>
<protein>
    <submittedName>
        <fullName evidence="2">Heterokaryon incompatibility protein-domain-containing protein</fullName>
    </submittedName>
</protein>
<accession>A0AAN6RZ05</accession>
<dbReference type="InterPro" id="IPR010730">
    <property type="entry name" value="HET"/>
</dbReference>
<name>A0AAN6RZ05_9PEZI</name>